<dbReference type="AlphaFoldDB" id="A0A3B0S351"/>
<accession>A0A3B0S351</accession>
<gene>
    <name evidence="1" type="ORF">MNBD_ALPHA06-2247</name>
</gene>
<evidence type="ECO:0000313" key="1">
    <source>
        <dbReference type="EMBL" id="VAV97591.1"/>
    </source>
</evidence>
<sequence>MTQHLVKLCVGVDSVQHLAELQAARIAARQAKGQRDNPFHVTRMMPRRGDALLQGGSLFWVIKGAILARQSIVALEAVTGKDNIRRCRIVLGHQLIPTQVHPRRPFQGWRYLNADDAPQDMQAGQQTSGLPAEIEAHLRNIGAW</sequence>
<dbReference type="PIRSF" id="PIRSF032025">
    <property type="entry name" value="UCP032025"/>
    <property type="match status" value="1"/>
</dbReference>
<reference evidence="1" key="1">
    <citation type="submission" date="2018-06" db="EMBL/GenBank/DDBJ databases">
        <authorList>
            <person name="Zhirakovskaya E."/>
        </authorList>
    </citation>
    <scope>NUCLEOTIDE SEQUENCE</scope>
</reference>
<proteinExistence type="predicted"/>
<evidence type="ECO:0008006" key="2">
    <source>
        <dbReference type="Google" id="ProtNLM"/>
    </source>
</evidence>
<name>A0A3B0S351_9ZZZZ</name>
<organism evidence="1">
    <name type="scientific">hydrothermal vent metagenome</name>
    <dbReference type="NCBI Taxonomy" id="652676"/>
    <lineage>
        <taxon>unclassified sequences</taxon>
        <taxon>metagenomes</taxon>
        <taxon>ecological metagenomes</taxon>
    </lineage>
</organism>
<dbReference type="EMBL" id="UOEE01000246">
    <property type="protein sequence ID" value="VAV97591.1"/>
    <property type="molecule type" value="Genomic_DNA"/>
</dbReference>
<protein>
    <recommendedName>
        <fullName evidence="2">Lysophospholipase</fullName>
    </recommendedName>
</protein>
<dbReference type="Pfam" id="PF07370">
    <property type="entry name" value="DUF1489"/>
    <property type="match status" value="1"/>
</dbReference>
<dbReference type="InterPro" id="IPR008320">
    <property type="entry name" value="UCP032025"/>
</dbReference>